<reference evidence="1" key="2">
    <citation type="journal article" date="2015" name="Data Brief">
        <title>Shoot transcriptome of the giant reed, Arundo donax.</title>
        <authorList>
            <person name="Barrero R.A."/>
            <person name="Guerrero F.D."/>
            <person name="Moolhuijzen P."/>
            <person name="Goolsby J.A."/>
            <person name="Tidwell J."/>
            <person name="Bellgard S.E."/>
            <person name="Bellgard M.I."/>
        </authorList>
    </citation>
    <scope>NUCLEOTIDE SEQUENCE</scope>
    <source>
        <tissue evidence="1">Shoot tissue taken approximately 20 cm above the soil surface</tissue>
    </source>
</reference>
<organism evidence="1">
    <name type="scientific">Arundo donax</name>
    <name type="common">Giant reed</name>
    <name type="synonym">Donax arundinaceus</name>
    <dbReference type="NCBI Taxonomy" id="35708"/>
    <lineage>
        <taxon>Eukaryota</taxon>
        <taxon>Viridiplantae</taxon>
        <taxon>Streptophyta</taxon>
        <taxon>Embryophyta</taxon>
        <taxon>Tracheophyta</taxon>
        <taxon>Spermatophyta</taxon>
        <taxon>Magnoliopsida</taxon>
        <taxon>Liliopsida</taxon>
        <taxon>Poales</taxon>
        <taxon>Poaceae</taxon>
        <taxon>PACMAD clade</taxon>
        <taxon>Arundinoideae</taxon>
        <taxon>Arundineae</taxon>
        <taxon>Arundo</taxon>
    </lineage>
</organism>
<accession>A0A0A9DA61</accession>
<sequence length="64" mass="7300">MLHMQLICAIRTYPQCQQQLGERSCAILSCGLPIQKLRELCPFQIISMKTVCLKLSGEQKITFD</sequence>
<protein>
    <submittedName>
        <fullName evidence="1">GLX2-4</fullName>
    </submittedName>
</protein>
<dbReference type="AlphaFoldDB" id="A0A0A9DA61"/>
<dbReference type="EMBL" id="GBRH01213199">
    <property type="protein sequence ID" value="JAD84696.1"/>
    <property type="molecule type" value="Transcribed_RNA"/>
</dbReference>
<proteinExistence type="predicted"/>
<name>A0A0A9DA61_ARUDO</name>
<evidence type="ECO:0000313" key="1">
    <source>
        <dbReference type="EMBL" id="JAD84696.1"/>
    </source>
</evidence>
<reference evidence="1" key="1">
    <citation type="submission" date="2014-09" db="EMBL/GenBank/DDBJ databases">
        <authorList>
            <person name="Magalhaes I.L.F."/>
            <person name="Oliveira U."/>
            <person name="Santos F.R."/>
            <person name="Vidigal T.H.D.A."/>
            <person name="Brescovit A.D."/>
            <person name="Santos A.J."/>
        </authorList>
    </citation>
    <scope>NUCLEOTIDE SEQUENCE</scope>
    <source>
        <tissue evidence="1">Shoot tissue taken approximately 20 cm above the soil surface</tissue>
    </source>
</reference>